<gene>
    <name evidence="6" type="ORF">PDE001_LOCUS6550</name>
</gene>
<dbReference type="GO" id="GO:0005634">
    <property type="term" value="C:nucleus"/>
    <property type="evidence" value="ECO:0007669"/>
    <property type="project" value="UniProtKB-SubCell"/>
</dbReference>
<feature type="domain" description="Essential protein Yae1 N-terminal" evidence="5">
    <location>
        <begin position="46"/>
        <end position="81"/>
    </location>
</feature>
<evidence type="ECO:0000313" key="6">
    <source>
        <dbReference type="EMBL" id="CAI5737252.1"/>
    </source>
</evidence>
<dbReference type="PANTHER" id="PTHR18829:SF0">
    <property type="entry name" value="PROTEIN YAE1 HOMOLOG"/>
    <property type="match status" value="1"/>
</dbReference>
<comment type="caution">
    <text evidence="6">The sequence shown here is derived from an EMBL/GenBank/DDBJ whole genome shotgun (WGS) entry which is preliminary data.</text>
</comment>
<evidence type="ECO:0000256" key="4">
    <source>
        <dbReference type="ARBA" id="ARBA00023242"/>
    </source>
</evidence>
<evidence type="ECO:0000256" key="2">
    <source>
        <dbReference type="ARBA" id="ARBA00004496"/>
    </source>
</evidence>
<protein>
    <recommendedName>
        <fullName evidence="5">Essential protein Yae1 N-terminal domain-containing protein</fullName>
    </recommendedName>
</protein>
<proteinExistence type="predicted"/>
<dbReference type="PANTHER" id="PTHR18829">
    <property type="entry name" value="PROTEIN YAE1 HOMOLOG"/>
    <property type="match status" value="1"/>
</dbReference>
<reference evidence="6" key="1">
    <citation type="submission" date="2022-12" db="EMBL/GenBank/DDBJ databases">
        <authorList>
            <person name="Webb A."/>
        </authorList>
    </citation>
    <scope>NUCLEOTIDE SEQUENCE</scope>
    <source>
        <strain evidence="6">Pd1</strain>
    </source>
</reference>
<dbReference type="InterPro" id="IPR038881">
    <property type="entry name" value="Yae1-like"/>
</dbReference>
<evidence type="ECO:0000256" key="1">
    <source>
        <dbReference type="ARBA" id="ARBA00004123"/>
    </source>
</evidence>
<dbReference type="GO" id="GO:0005737">
    <property type="term" value="C:cytoplasm"/>
    <property type="evidence" value="ECO:0007669"/>
    <property type="project" value="UniProtKB-SubCell"/>
</dbReference>
<name>A0AAV0UJX6_9STRA</name>
<evidence type="ECO:0000256" key="3">
    <source>
        <dbReference type="ARBA" id="ARBA00022490"/>
    </source>
</evidence>
<sequence>MAGLLDSHRHSDDGFQDFLSEDEEKEALLNQESVALERQMKTMGIRDGLELGKEGTLQEGFDQGFAEGATRCFGFGRLRGALGTAAACGLFDETTMTQAWAYMSQLRTLEKDTSQVNDHTNDVTELERHAEDLLRSIGVDLPTSSRRIVDREDNL</sequence>
<keyword evidence="4" id="KW-0539">Nucleus</keyword>
<dbReference type="AlphaFoldDB" id="A0AAV0UJX6"/>
<keyword evidence="7" id="KW-1185">Reference proteome</keyword>
<dbReference type="Pfam" id="PF09811">
    <property type="entry name" value="Yae1_N"/>
    <property type="match status" value="1"/>
</dbReference>
<dbReference type="InterPro" id="IPR019191">
    <property type="entry name" value="Essential_protein_Yae1_N"/>
</dbReference>
<organism evidence="6 7">
    <name type="scientific">Peronospora destructor</name>
    <dbReference type="NCBI Taxonomy" id="86335"/>
    <lineage>
        <taxon>Eukaryota</taxon>
        <taxon>Sar</taxon>
        <taxon>Stramenopiles</taxon>
        <taxon>Oomycota</taxon>
        <taxon>Peronosporomycetes</taxon>
        <taxon>Peronosporales</taxon>
        <taxon>Peronosporaceae</taxon>
        <taxon>Peronospora</taxon>
    </lineage>
</organism>
<keyword evidence="3" id="KW-0963">Cytoplasm</keyword>
<comment type="subcellular location">
    <subcellularLocation>
        <location evidence="2">Cytoplasm</location>
    </subcellularLocation>
    <subcellularLocation>
        <location evidence="1">Nucleus</location>
    </subcellularLocation>
</comment>
<evidence type="ECO:0000313" key="7">
    <source>
        <dbReference type="Proteomes" id="UP001162029"/>
    </source>
</evidence>
<dbReference type="Proteomes" id="UP001162029">
    <property type="component" value="Unassembled WGS sequence"/>
</dbReference>
<evidence type="ECO:0000259" key="5">
    <source>
        <dbReference type="Pfam" id="PF09811"/>
    </source>
</evidence>
<accession>A0AAV0UJX6</accession>
<dbReference type="EMBL" id="CANTFM010001229">
    <property type="protein sequence ID" value="CAI5737252.1"/>
    <property type="molecule type" value="Genomic_DNA"/>
</dbReference>